<keyword evidence="11" id="KW-1185">Reference proteome</keyword>
<evidence type="ECO:0000313" key="11">
    <source>
        <dbReference type="Proteomes" id="UP000701853"/>
    </source>
</evidence>
<dbReference type="NCBIfam" id="TIGR00788">
    <property type="entry name" value="fbt"/>
    <property type="match status" value="1"/>
</dbReference>
<evidence type="ECO:0000259" key="8">
    <source>
        <dbReference type="Pfam" id="PF12776"/>
    </source>
</evidence>
<feature type="transmembrane region" description="Helical" evidence="7">
    <location>
        <begin position="648"/>
        <end position="665"/>
    </location>
</feature>
<feature type="domain" description="At2g29880-like C-terminal" evidence="9">
    <location>
        <begin position="1788"/>
        <end position="1832"/>
    </location>
</feature>
<evidence type="ECO:0000256" key="1">
    <source>
        <dbReference type="ARBA" id="ARBA00004141"/>
    </source>
</evidence>
<keyword evidence="3" id="KW-0813">Transport</keyword>
<feature type="transmembrane region" description="Helical" evidence="7">
    <location>
        <begin position="144"/>
        <end position="165"/>
    </location>
</feature>
<evidence type="ECO:0000256" key="5">
    <source>
        <dbReference type="ARBA" id="ARBA00022989"/>
    </source>
</evidence>
<dbReference type="Gene3D" id="1.20.1250.20">
    <property type="entry name" value="MFS general substrate transporter like domains"/>
    <property type="match status" value="2"/>
</dbReference>
<feature type="transmembrane region" description="Helical" evidence="7">
    <location>
        <begin position="47"/>
        <end position="67"/>
    </location>
</feature>
<evidence type="ECO:0000313" key="10">
    <source>
        <dbReference type="EMBL" id="KAG8495298.1"/>
    </source>
</evidence>
<feature type="domain" description="Myb/SANT-like" evidence="8">
    <location>
        <begin position="1246"/>
        <end position="1340"/>
    </location>
</feature>
<dbReference type="GO" id="GO:0016020">
    <property type="term" value="C:membrane"/>
    <property type="evidence" value="ECO:0007669"/>
    <property type="project" value="UniProtKB-SubCell"/>
</dbReference>
<evidence type="ECO:0000256" key="4">
    <source>
        <dbReference type="ARBA" id="ARBA00022692"/>
    </source>
</evidence>
<gene>
    <name evidence="10" type="ORF">CXB51_012883</name>
</gene>
<comment type="caution">
    <text evidence="10">The sequence shown here is derived from an EMBL/GenBank/DDBJ whole genome shotgun (WGS) entry which is preliminary data.</text>
</comment>
<accession>A0A8J5Z633</accession>
<dbReference type="InterPro" id="IPR056253">
    <property type="entry name" value="At2g29880-like_C"/>
</dbReference>
<feature type="transmembrane region" description="Helical" evidence="7">
    <location>
        <begin position="334"/>
        <end position="353"/>
    </location>
</feature>
<feature type="transmembrane region" description="Helical" evidence="7">
    <location>
        <begin position="121"/>
        <end position="138"/>
    </location>
</feature>
<name>A0A8J5Z633_9ROSI</name>
<feature type="domain" description="Myb/SANT-like" evidence="8">
    <location>
        <begin position="1569"/>
        <end position="1663"/>
    </location>
</feature>
<dbReference type="Pfam" id="PF12776">
    <property type="entry name" value="Myb_DNA-bind_3"/>
    <property type="match status" value="4"/>
</dbReference>
<dbReference type="InterPro" id="IPR036259">
    <property type="entry name" value="MFS_trans_sf"/>
</dbReference>
<feature type="domain" description="Myb/SANT-like" evidence="8">
    <location>
        <begin position="1082"/>
        <end position="1176"/>
    </location>
</feature>
<organism evidence="10 11">
    <name type="scientific">Gossypium anomalum</name>
    <dbReference type="NCBI Taxonomy" id="47600"/>
    <lineage>
        <taxon>Eukaryota</taxon>
        <taxon>Viridiplantae</taxon>
        <taxon>Streptophyta</taxon>
        <taxon>Embryophyta</taxon>
        <taxon>Tracheophyta</taxon>
        <taxon>Spermatophyta</taxon>
        <taxon>Magnoliopsida</taxon>
        <taxon>eudicotyledons</taxon>
        <taxon>Gunneridae</taxon>
        <taxon>Pentapetalae</taxon>
        <taxon>rosids</taxon>
        <taxon>malvids</taxon>
        <taxon>Malvales</taxon>
        <taxon>Malvaceae</taxon>
        <taxon>Malvoideae</taxon>
        <taxon>Gossypium</taxon>
    </lineage>
</organism>
<feature type="transmembrane region" description="Helical" evidence="7">
    <location>
        <begin position="741"/>
        <end position="760"/>
    </location>
</feature>
<reference evidence="10 11" key="1">
    <citation type="journal article" date="2021" name="bioRxiv">
        <title>The Gossypium anomalum genome as a resource for cotton improvement and evolutionary analysis of hybrid incompatibility.</title>
        <authorList>
            <person name="Grover C.E."/>
            <person name="Yuan D."/>
            <person name="Arick M.A."/>
            <person name="Miller E.R."/>
            <person name="Hu G."/>
            <person name="Peterson D.G."/>
            <person name="Wendel J.F."/>
            <person name="Udall J.A."/>
        </authorList>
    </citation>
    <scope>NUCLEOTIDE SEQUENCE [LARGE SCALE GENOMIC DNA]</scope>
    <source>
        <strain evidence="10">JFW-Udall</strain>
        <tissue evidence="10">Leaf</tissue>
    </source>
</reference>
<protein>
    <recommendedName>
        <fullName evidence="12">Major facilitator superfamily (MFS) profile domain-containing protein</fullName>
    </recommendedName>
</protein>
<dbReference type="InterPro" id="IPR024752">
    <property type="entry name" value="Myb/SANT-like_dom"/>
</dbReference>
<dbReference type="EMBL" id="JAHUZN010000005">
    <property type="protein sequence ID" value="KAG8495298.1"/>
    <property type="molecule type" value="Genomic_DNA"/>
</dbReference>
<evidence type="ECO:0000256" key="7">
    <source>
        <dbReference type="SAM" id="Phobius"/>
    </source>
</evidence>
<feature type="transmembrane region" description="Helical" evidence="7">
    <location>
        <begin position="830"/>
        <end position="849"/>
    </location>
</feature>
<dbReference type="PANTHER" id="PTHR31585:SF49">
    <property type="entry name" value="FOLATE-BIOPTERIN TRANSPORTER 2-RELATED"/>
    <property type="match status" value="1"/>
</dbReference>
<feature type="transmembrane region" description="Helical" evidence="7">
    <location>
        <begin position="671"/>
        <end position="692"/>
    </location>
</feature>
<proteinExistence type="inferred from homology"/>
<evidence type="ECO:0000256" key="2">
    <source>
        <dbReference type="ARBA" id="ARBA00007015"/>
    </source>
</evidence>
<evidence type="ECO:0000256" key="6">
    <source>
        <dbReference type="ARBA" id="ARBA00023136"/>
    </source>
</evidence>
<feature type="transmembrane region" description="Helical" evidence="7">
    <location>
        <begin position="186"/>
        <end position="208"/>
    </location>
</feature>
<feature type="domain" description="Myb/SANT-like" evidence="8">
    <location>
        <begin position="1404"/>
        <end position="1497"/>
    </location>
</feature>
<keyword evidence="4 7" id="KW-0812">Transmembrane</keyword>
<dbReference type="Pfam" id="PF03092">
    <property type="entry name" value="BT1"/>
    <property type="match status" value="2"/>
</dbReference>
<dbReference type="InterPro" id="IPR039309">
    <property type="entry name" value="BT1"/>
</dbReference>
<dbReference type="Pfam" id="PF24769">
    <property type="entry name" value="At2g29880_C"/>
    <property type="match status" value="1"/>
</dbReference>
<dbReference type="PANTHER" id="PTHR31585">
    <property type="entry name" value="FOLATE-BIOPTERIN TRANSPORTER 1, CHLOROPLASTIC"/>
    <property type="match status" value="1"/>
</dbReference>
<feature type="transmembrane region" description="Helical" evidence="7">
    <location>
        <begin position="797"/>
        <end position="818"/>
    </location>
</feature>
<evidence type="ECO:0000259" key="9">
    <source>
        <dbReference type="Pfam" id="PF24769"/>
    </source>
</evidence>
<comment type="subcellular location">
    <subcellularLocation>
        <location evidence="1">Membrane</location>
        <topology evidence="1">Multi-pass membrane protein</topology>
    </subcellularLocation>
</comment>
<feature type="transmembrane region" description="Helical" evidence="7">
    <location>
        <begin position="214"/>
        <end position="232"/>
    </location>
</feature>
<dbReference type="InterPro" id="IPR004324">
    <property type="entry name" value="FBT"/>
</dbReference>
<dbReference type="Proteomes" id="UP000701853">
    <property type="component" value="Chromosome 5"/>
</dbReference>
<dbReference type="OrthoDB" id="1848055at2759"/>
<keyword evidence="5 7" id="KW-1133">Transmembrane helix</keyword>
<dbReference type="SUPFAM" id="SSF103473">
    <property type="entry name" value="MFS general substrate transporter"/>
    <property type="match status" value="2"/>
</dbReference>
<feature type="transmembrane region" description="Helical" evidence="7">
    <location>
        <begin position="270"/>
        <end position="291"/>
    </location>
</feature>
<feature type="transmembrane region" description="Helical" evidence="7">
    <location>
        <begin position="713"/>
        <end position="735"/>
    </location>
</feature>
<feature type="transmembrane region" description="Helical" evidence="7">
    <location>
        <begin position="303"/>
        <end position="322"/>
    </location>
</feature>
<feature type="transmembrane region" description="Helical" evidence="7">
    <location>
        <begin position="861"/>
        <end position="883"/>
    </location>
</feature>
<evidence type="ECO:0000256" key="3">
    <source>
        <dbReference type="ARBA" id="ARBA00022448"/>
    </source>
</evidence>
<sequence>MTNLSLTKNIEEACRKAVEEDDGPKGVCYCFWGPIYWFKMLAVEMHWSFVFGVVSIYGINQGLGGALSRIGTEYYMKDVQRVQPSEAQVYSGITSIPWIIKPIWGLLTDVVPIMGYRRRPYFILSGMLGVVSMLFISLHSKLQLVFAILALTAGNLAGAVADVTVDACVAQNSISHPSRAADMQSLCTLSYSFGGLLGFSISGVFIHLIGPKGVFGLLTLPAALISLVGILLSEPQVSNFAYNEVNLKFHDAAKSMWTTLKGPDVWRPCLYMYISTTVSLNINEGLFYWYTDSKEGPSFSKEAVGYIFSMGAIGSFLGALLYQNVLKNRPLRDMLFWTQLLFGLAGMLDLMLVQRMNLRFGIPDYLFIVIGEAVSQMIYRLKWMPLLVLCSKLCPSGIEGTFFALLMSIGNFGDLSSSWGGGLLLHMLNVTRIKFEDLWLAILIRNILRVSPLCLLFLVPKGDPSAFMLRTKDEAETSEADNIELASLIHSVDDKIIQINFQACVAENDSLLCFPNGIHHYAHDMVANSTVMVEEGNIEASNKAVEEDNGPKGLYYCFWGPIYWFRMLAMETHWSFVFAVVSTYGISQGLGGALARVGTEYYMKDVQKVQPSESQVYTGITSIPWIVKPIWGLLTDVIPIRGYRRRPYFILSGLLGLVSMLVISLHGKLHLVFALMALTAGSAGVAIADVTVDACVAQNSNKNPSLAADMQSLCSLMSAIGALIGFSISGVFVHLIGPKGVFGLLTIPAAVVFSVGIVLLEPHDANFAYKEVREKFLDAGKAMWRTLKCPEVWRPCLYMYLSFALSLNINEGLFYWYTDSKEGPLFSQETIGYIFSFGAVGALLGAILYQNILKDHPFRDLLFWIQLFYGLAGMLDLILVLRINLKFGIPDSVFVVIGEAVTQMIGRLKWLPLLVLSAKLCPSGIEGTFFALLMSIDNFGLLSSSWGGGLLLHTLNVTRTKFGNLWLAILIRNIFRLSPLGVLFLIPRGDPNSSILPTEMLGSEDETVAEEANNIELVSLVNSVDGIGDLTLFRSRVNFSPPHYHRSGFFRRQTSRFSSLSLREYIAMGSQTPASIDRTRTYWTPTMERYFIDLMLEQMHRGNRIGHTFTKQAWTDMLAVFNANFGSQYDKDVLKSRYTNLWKQFNDVKNLLGQNGFSWDESRQMVVADDYVWNAYIKAYPDAQSYKTKAVLNFNDLCLIYGYTTADGRYSRSSHDLDFDDEVQGLNMGDAMGSLPSTNNERPRTEWNAEMDQYFIELMIDQAGKGNKVDNTFNKQAWTDMLALFNAKFGPQHGKRVLRHRYKKLWKYYSDVKVILNQNGFTWDESQLVITADNAVWDAYIKAHPHARTYRMKTLPNFNDLGLIYGEAIDEGSLNNLTQECDISRATAGDRKGSMNCDRTRTFWTPPMDRYLIDLLLDQVHRGNKLGQTFLTQAWVDMVTSFNVKFGSHYDKDVLKNRYKHLRRLYNDIKILLEQSGFSWDETRDMVIAEDSVWNAYIKSHPDARSYRVKTVPSYHKLRVIFGQENCEVRYNRLTQKVGTDDDSTVLMTSNGNEKNDHLRGGIHHLELEWTTPMEQFFMGLLLEQVREHNKIAQAFNEQAWVYMVESFNEKFRLQLDKNILENHYICLLKQYNDICDLLNHNGFLWDNDKKMVVANNDVWEVYVKEHPDAVSYRDKVLGSYGDLCKIFRDGVLEGIPCGQVLGVGTDCFASEVILDRTCGNLQTPSGDINLSDQQMKRSIATPQLERASKAQKTEQEMQKMLSKMAGAVTRLASKNGNKNYSTIESAVDALQALPDMDDELLLDACDLLEDERKAKTFLALDITLRKKWLLRKLRE</sequence>
<evidence type="ECO:0008006" key="12">
    <source>
        <dbReference type="Google" id="ProtNLM"/>
    </source>
</evidence>
<keyword evidence="6 7" id="KW-0472">Membrane</keyword>
<comment type="similarity">
    <text evidence="2">Belongs to the major facilitator superfamily. Folate-biopterin transporter (TC 2.A.71) family.</text>
</comment>
<dbReference type="CDD" id="cd17484">
    <property type="entry name" value="MFS_FBT"/>
    <property type="match status" value="2"/>
</dbReference>